<evidence type="ECO:0000259" key="6">
    <source>
        <dbReference type="Pfam" id="PF02911"/>
    </source>
</evidence>
<keyword evidence="2 7" id="KW-0808">Transferase</keyword>
<keyword evidence="3" id="KW-0648">Protein biosynthesis</keyword>
<dbReference type="CDD" id="cd08369">
    <property type="entry name" value="FMT_core"/>
    <property type="match status" value="1"/>
</dbReference>
<feature type="domain" description="Formyl transferase N-terminal" evidence="5">
    <location>
        <begin position="20"/>
        <end position="156"/>
    </location>
</feature>
<evidence type="ECO:0000256" key="3">
    <source>
        <dbReference type="ARBA" id="ARBA00022917"/>
    </source>
</evidence>
<dbReference type="GO" id="GO:0004479">
    <property type="term" value="F:methionyl-tRNA formyltransferase activity"/>
    <property type="evidence" value="ECO:0007669"/>
    <property type="project" value="TreeGrafter"/>
</dbReference>
<dbReference type="Proteomes" id="UP000319818">
    <property type="component" value="Unassembled WGS sequence"/>
</dbReference>
<dbReference type="GO" id="GO:0005829">
    <property type="term" value="C:cytosol"/>
    <property type="evidence" value="ECO:0007669"/>
    <property type="project" value="TreeGrafter"/>
</dbReference>
<evidence type="ECO:0000256" key="2">
    <source>
        <dbReference type="ARBA" id="ARBA00022679"/>
    </source>
</evidence>
<dbReference type="AlphaFoldDB" id="A0A543GCJ8"/>
<comment type="caution">
    <text evidence="7">The sequence shown here is derived from an EMBL/GenBank/DDBJ whole genome shotgun (WGS) entry which is preliminary data.</text>
</comment>
<dbReference type="InterPro" id="IPR002376">
    <property type="entry name" value="Formyl_transf_N"/>
</dbReference>
<dbReference type="CDD" id="cd08704">
    <property type="entry name" value="Met_tRNA_FMT_C"/>
    <property type="match status" value="1"/>
</dbReference>
<proteinExistence type="inferred from homology"/>
<dbReference type="InterPro" id="IPR044135">
    <property type="entry name" value="Met-tRNA-FMT_C"/>
</dbReference>
<name>A0A543GCJ8_9PSEU</name>
<dbReference type="InterPro" id="IPR005793">
    <property type="entry name" value="Formyl_trans_C"/>
</dbReference>
<evidence type="ECO:0000259" key="5">
    <source>
        <dbReference type="Pfam" id="PF00551"/>
    </source>
</evidence>
<evidence type="ECO:0000256" key="1">
    <source>
        <dbReference type="ARBA" id="ARBA00010699"/>
    </source>
</evidence>
<evidence type="ECO:0000256" key="4">
    <source>
        <dbReference type="SAM" id="MobiDB-lite"/>
    </source>
</evidence>
<dbReference type="PANTHER" id="PTHR11138">
    <property type="entry name" value="METHIONYL-TRNA FORMYLTRANSFERASE"/>
    <property type="match status" value="1"/>
</dbReference>
<reference evidence="7 8" key="1">
    <citation type="submission" date="2019-06" db="EMBL/GenBank/DDBJ databases">
        <title>Sequencing the genomes of 1000 actinobacteria strains.</title>
        <authorList>
            <person name="Klenk H.-P."/>
        </authorList>
    </citation>
    <scope>NUCLEOTIDE SEQUENCE [LARGE SCALE GENOMIC DNA]</scope>
    <source>
        <strain evidence="7 8">DSM 45511</strain>
    </source>
</reference>
<organism evidence="7 8">
    <name type="scientific">Pseudonocardia cypriaca</name>
    <dbReference type="NCBI Taxonomy" id="882449"/>
    <lineage>
        <taxon>Bacteria</taxon>
        <taxon>Bacillati</taxon>
        <taxon>Actinomycetota</taxon>
        <taxon>Actinomycetes</taxon>
        <taxon>Pseudonocardiales</taxon>
        <taxon>Pseudonocardiaceae</taxon>
        <taxon>Pseudonocardia</taxon>
    </lineage>
</organism>
<dbReference type="SUPFAM" id="SSF53328">
    <property type="entry name" value="Formyltransferase"/>
    <property type="match status" value="1"/>
</dbReference>
<dbReference type="SUPFAM" id="SSF50486">
    <property type="entry name" value="FMT C-terminal domain-like"/>
    <property type="match status" value="1"/>
</dbReference>
<protein>
    <submittedName>
        <fullName evidence="7">UDP-4-amino-4-deoxy-L-arabinose formyltransferase/UDP-glucuronic acid dehydrogenase (UDP-4-keto-hexauronic acid decarboxylating)</fullName>
    </submittedName>
</protein>
<dbReference type="OrthoDB" id="9802815at2"/>
<gene>
    <name evidence="7" type="ORF">FB388_1158</name>
</gene>
<dbReference type="InterPro" id="IPR036477">
    <property type="entry name" value="Formyl_transf_N_sf"/>
</dbReference>
<dbReference type="RefSeq" id="WP_142097868.1">
    <property type="nucleotide sequence ID" value="NZ_VFPH01000001.1"/>
</dbReference>
<dbReference type="EMBL" id="VFPH01000001">
    <property type="protein sequence ID" value="TQM43806.1"/>
    <property type="molecule type" value="Genomic_DNA"/>
</dbReference>
<keyword evidence="8" id="KW-1185">Reference proteome</keyword>
<feature type="domain" description="Formyl transferase C-terminal" evidence="6">
    <location>
        <begin position="204"/>
        <end position="292"/>
    </location>
</feature>
<evidence type="ECO:0000313" key="7">
    <source>
        <dbReference type="EMBL" id="TQM43806.1"/>
    </source>
</evidence>
<evidence type="ECO:0000313" key="8">
    <source>
        <dbReference type="Proteomes" id="UP000319818"/>
    </source>
</evidence>
<accession>A0A543GCJ8</accession>
<dbReference type="Pfam" id="PF02911">
    <property type="entry name" value="Formyl_trans_C"/>
    <property type="match status" value="1"/>
</dbReference>
<sequence length="355" mass="37905">MRIAVAAEESAGVQALRLVAGSAHEACVVLTESNSGDRTRGLTVAAVADELGIDTIPGAAVRDPSLAGILRARDVDVLLNVHSLYVVNPAVLAAPRFGCFNLHPGPLPRYAGLNTPNWALYQGETTHGVTLHWMAPGIDTGPIAYQESFPLATEDNGFSVSATCVREGLRLVSRLLDDLGTDPARVPVIEQDVTLRRYFGRDVPHDGWIQWTEGATHVAGLVRACDYGPWTSPWGRARTRGNDGLEITVRRAHRTGRPAEDPPGTVGRCDSAEAWVATRDEWIVISRLQVAGTVTPADAVLTTGDVLTAPENVFEKRGAGRPGQPGPAESPAPAAHMRASQTHSDHALRRQPASD</sequence>
<comment type="similarity">
    <text evidence="1">Belongs to the Fmt family.</text>
</comment>
<dbReference type="PANTHER" id="PTHR11138:SF5">
    <property type="entry name" value="METHIONYL-TRNA FORMYLTRANSFERASE, MITOCHONDRIAL"/>
    <property type="match status" value="1"/>
</dbReference>
<feature type="region of interest" description="Disordered" evidence="4">
    <location>
        <begin position="315"/>
        <end position="355"/>
    </location>
</feature>
<dbReference type="Pfam" id="PF00551">
    <property type="entry name" value="Formyl_trans_N"/>
    <property type="match status" value="1"/>
</dbReference>
<dbReference type="InterPro" id="IPR011034">
    <property type="entry name" value="Formyl_transferase-like_C_sf"/>
</dbReference>
<dbReference type="Gene3D" id="3.40.50.12230">
    <property type="match status" value="1"/>
</dbReference>